<dbReference type="InterPro" id="IPR006028">
    <property type="entry name" value="GABAA/Glycine_rcpt"/>
</dbReference>
<dbReference type="InterPro" id="IPR036055">
    <property type="entry name" value="LDL_receptor-like_sf"/>
</dbReference>
<dbReference type="Proteomes" id="UP000694843">
    <property type="component" value="Unplaced"/>
</dbReference>
<gene>
    <name evidence="11" type="primary">LOC108680831</name>
</gene>
<comment type="cofactor">
    <cofactor evidence="1">
        <name>Ca(2+)</name>
        <dbReference type="ChEBI" id="CHEBI:29108"/>
    </cofactor>
</comment>
<dbReference type="PANTHER" id="PTHR19277:SF163">
    <property type="entry name" value="ADHESION G-PROTEIN COUPLED RECEPTOR D2-LIKE ISOFORM X1"/>
    <property type="match status" value="1"/>
</dbReference>
<dbReference type="SUPFAM" id="SSF57424">
    <property type="entry name" value="LDL receptor-like module"/>
    <property type="match status" value="1"/>
</dbReference>
<feature type="transmembrane region" description="Helical" evidence="7">
    <location>
        <begin position="322"/>
        <end position="340"/>
    </location>
</feature>
<dbReference type="PROSITE" id="PS01209">
    <property type="entry name" value="LDLRA_1"/>
    <property type="match status" value="1"/>
</dbReference>
<feature type="signal peptide" evidence="8">
    <location>
        <begin position="1"/>
        <end position="19"/>
    </location>
</feature>
<feature type="transmembrane region" description="Helical" evidence="7">
    <location>
        <begin position="435"/>
        <end position="457"/>
    </location>
</feature>
<dbReference type="GO" id="GO:0004888">
    <property type="term" value="F:transmembrane signaling receptor activity"/>
    <property type="evidence" value="ECO:0007669"/>
    <property type="project" value="InterPro"/>
</dbReference>
<feature type="disulfide bond" evidence="6">
    <location>
        <begin position="190"/>
        <end position="205"/>
    </location>
</feature>
<keyword evidence="7" id="KW-0472">Membrane</keyword>
<keyword evidence="8" id="KW-0732">Signal</keyword>
<evidence type="ECO:0000259" key="9">
    <source>
        <dbReference type="Pfam" id="PF00354"/>
    </source>
</evidence>
<evidence type="ECO:0000256" key="4">
    <source>
        <dbReference type="ARBA" id="ARBA00023157"/>
    </source>
</evidence>
<dbReference type="Gene3D" id="1.20.58.390">
    <property type="entry name" value="Neurotransmitter-gated ion-channel transmembrane domain"/>
    <property type="match status" value="1"/>
</dbReference>
<evidence type="ECO:0000256" key="7">
    <source>
        <dbReference type="SAM" id="Phobius"/>
    </source>
</evidence>
<dbReference type="OMA" id="WYSALTE"/>
<dbReference type="GO" id="GO:0005216">
    <property type="term" value="F:monoatomic ion channel activity"/>
    <property type="evidence" value="ECO:0007669"/>
    <property type="project" value="InterPro"/>
</dbReference>
<name>A0A8B7PGG0_HYAAZ</name>
<dbReference type="OrthoDB" id="6378956at2759"/>
<dbReference type="InterPro" id="IPR023415">
    <property type="entry name" value="LDLR_class-A_CS"/>
</dbReference>
<dbReference type="CDD" id="cd00112">
    <property type="entry name" value="LDLa"/>
    <property type="match status" value="1"/>
</dbReference>
<feature type="disulfide bond" evidence="6">
    <location>
        <begin position="178"/>
        <end position="196"/>
    </location>
</feature>
<dbReference type="SUPFAM" id="SSF49899">
    <property type="entry name" value="Concanavalin A-like lectins/glucanases"/>
    <property type="match status" value="1"/>
</dbReference>
<evidence type="ECO:0000256" key="1">
    <source>
        <dbReference type="ARBA" id="ARBA00001913"/>
    </source>
</evidence>
<feature type="disulfide bond" evidence="6">
    <location>
        <begin position="171"/>
        <end position="183"/>
    </location>
</feature>
<dbReference type="SMART" id="SM00192">
    <property type="entry name" value="LDLa"/>
    <property type="match status" value="1"/>
</dbReference>
<dbReference type="PANTHER" id="PTHR19277">
    <property type="entry name" value="PENTRAXIN"/>
    <property type="match status" value="1"/>
</dbReference>
<feature type="transmembrane region" description="Helical" evidence="7">
    <location>
        <begin position="294"/>
        <end position="315"/>
    </location>
</feature>
<keyword evidence="2" id="KW-0479">Metal-binding</keyword>
<evidence type="ECO:0000256" key="2">
    <source>
        <dbReference type="ARBA" id="ARBA00022723"/>
    </source>
</evidence>
<accession>A0A8B7PGG0</accession>
<protein>
    <submittedName>
        <fullName evidence="11">Glutamate-gated chloride channel subunit beta</fullName>
    </submittedName>
</protein>
<keyword evidence="4 6" id="KW-1015">Disulfide bond</keyword>
<dbReference type="PROSITE" id="PS50068">
    <property type="entry name" value="LDLRA_2"/>
    <property type="match status" value="1"/>
</dbReference>
<dbReference type="AlphaFoldDB" id="A0A8B7PGG0"/>
<evidence type="ECO:0000313" key="10">
    <source>
        <dbReference type="Proteomes" id="UP000694843"/>
    </source>
</evidence>
<dbReference type="GO" id="GO:0046872">
    <property type="term" value="F:metal ion binding"/>
    <property type="evidence" value="ECO:0007669"/>
    <property type="project" value="UniProtKB-KW"/>
</dbReference>
<dbReference type="InterPro" id="IPR051360">
    <property type="entry name" value="Neuronal_Pentraxin_Related"/>
</dbReference>
<feature type="domain" description="Pentraxin (PTX)" evidence="9">
    <location>
        <begin position="93"/>
        <end position="125"/>
    </location>
</feature>
<dbReference type="KEGG" id="hazt:108680831"/>
<evidence type="ECO:0000256" key="3">
    <source>
        <dbReference type="ARBA" id="ARBA00022837"/>
    </source>
</evidence>
<dbReference type="RefSeq" id="XP_018025233.2">
    <property type="nucleotide sequence ID" value="XM_018169744.2"/>
</dbReference>
<dbReference type="GO" id="GO:0016020">
    <property type="term" value="C:membrane"/>
    <property type="evidence" value="ECO:0007669"/>
    <property type="project" value="InterPro"/>
</dbReference>
<keyword evidence="3" id="KW-0106">Calcium</keyword>
<dbReference type="PRINTS" id="PR00253">
    <property type="entry name" value="GABAARECEPTR"/>
</dbReference>
<reference evidence="11" key="1">
    <citation type="submission" date="2025-08" db="UniProtKB">
        <authorList>
            <consortium name="RefSeq"/>
        </authorList>
    </citation>
    <scope>IDENTIFICATION</scope>
    <source>
        <tissue evidence="11">Whole organism</tissue>
    </source>
</reference>
<dbReference type="Gene3D" id="4.10.400.10">
    <property type="entry name" value="Low-density Lipoprotein Receptor"/>
    <property type="match status" value="1"/>
</dbReference>
<feature type="transmembrane region" description="Helical" evidence="7">
    <location>
        <begin position="352"/>
        <end position="373"/>
    </location>
</feature>
<keyword evidence="5" id="KW-0325">Glycoprotein</keyword>
<proteinExistence type="predicted"/>
<dbReference type="InterPro" id="IPR002172">
    <property type="entry name" value="LDrepeatLR_classA_rpt"/>
</dbReference>
<keyword evidence="7" id="KW-1133">Transmembrane helix</keyword>
<sequence>MTALATLLLVASLAAGGRGQDIQRPEPGSGEETVMLLQRSGTPTATSFARLLNPFPELRNFTACYRIRMHRYREEGTLLSYALSDKEDNALRIGQDQDNFGGGFERDQSYSGEITQLNYWHRALDATPDALALYKPDEPSDYPFGKKMWQVESPICGYSKGEKVLLTLSACSSGKYSCDDGSCIDLSKRCDLRVDCRDNSDEAGCSLLSIPTGYSTTIPPPPRVRSDPLPDCSMIFALTSAAANYMLLRPDNITYIGRKDLIEYTISDFIEAEHNVENEFSQMKLGVRFIRRSGFYLLTLYIPTVLLAAIAYFSLFFNPVEFESRISVALTSLLVLASLFTQTSNSLPKTSYFKLVDIWLFFSIVIIFMIVLFQTLGEYFSYDSLIPAKDDDKVYVLKVLKTASETKNDSAWSRLRSASWFRNSRRRFRQIPKNIKILLAGRIIVPLTYLIFNIVYWSTALQYVMELRLRDDRLQSRKT</sequence>
<dbReference type="SUPFAM" id="SSF90112">
    <property type="entry name" value="Neurotransmitter-gated ion-channel transmembrane pore"/>
    <property type="match status" value="1"/>
</dbReference>
<dbReference type="Pfam" id="PF00057">
    <property type="entry name" value="Ldl_recept_a"/>
    <property type="match status" value="1"/>
</dbReference>
<keyword evidence="10" id="KW-1185">Reference proteome</keyword>
<evidence type="ECO:0000256" key="5">
    <source>
        <dbReference type="ARBA" id="ARBA00023180"/>
    </source>
</evidence>
<dbReference type="InterPro" id="IPR036719">
    <property type="entry name" value="Neuro-gated_channel_TM_sf"/>
</dbReference>
<evidence type="ECO:0000256" key="6">
    <source>
        <dbReference type="PROSITE-ProRule" id="PRU00124"/>
    </source>
</evidence>
<dbReference type="InterPro" id="IPR038050">
    <property type="entry name" value="Neuro_actylchol_rec"/>
</dbReference>
<feature type="chain" id="PRO_5037804216" evidence="8">
    <location>
        <begin position="20"/>
        <end position="479"/>
    </location>
</feature>
<dbReference type="Gene3D" id="2.60.120.200">
    <property type="match status" value="1"/>
</dbReference>
<keyword evidence="7" id="KW-0812">Transmembrane</keyword>
<dbReference type="Pfam" id="PF00354">
    <property type="entry name" value="Pentaxin"/>
    <property type="match status" value="1"/>
</dbReference>
<organism evidence="10 11">
    <name type="scientific">Hyalella azteca</name>
    <name type="common">Amphipod</name>
    <dbReference type="NCBI Taxonomy" id="294128"/>
    <lineage>
        <taxon>Eukaryota</taxon>
        <taxon>Metazoa</taxon>
        <taxon>Ecdysozoa</taxon>
        <taxon>Arthropoda</taxon>
        <taxon>Crustacea</taxon>
        <taxon>Multicrustacea</taxon>
        <taxon>Malacostraca</taxon>
        <taxon>Eumalacostraca</taxon>
        <taxon>Peracarida</taxon>
        <taxon>Amphipoda</taxon>
        <taxon>Senticaudata</taxon>
        <taxon>Talitrida</taxon>
        <taxon>Talitroidea</taxon>
        <taxon>Hyalellidae</taxon>
        <taxon>Hyalella</taxon>
    </lineage>
</organism>
<dbReference type="InterPro" id="IPR013320">
    <property type="entry name" value="ConA-like_dom_sf"/>
</dbReference>
<dbReference type="InterPro" id="IPR001759">
    <property type="entry name" value="PTX_dom"/>
</dbReference>
<dbReference type="GeneID" id="108680831"/>
<evidence type="ECO:0000256" key="8">
    <source>
        <dbReference type="SAM" id="SignalP"/>
    </source>
</evidence>
<evidence type="ECO:0000313" key="11">
    <source>
        <dbReference type="RefSeq" id="XP_018025233.2"/>
    </source>
</evidence>